<organism evidence="1 2">
    <name type="scientific">Cercospora beticola</name>
    <name type="common">Sugarbeet leaf spot fungus</name>
    <dbReference type="NCBI Taxonomy" id="122368"/>
    <lineage>
        <taxon>Eukaryota</taxon>
        <taxon>Fungi</taxon>
        <taxon>Dikarya</taxon>
        <taxon>Ascomycota</taxon>
        <taxon>Pezizomycotina</taxon>
        <taxon>Dothideomycetes</taxon>
        <taxon>Dothideomycetidae</taxon>
        <taxon>Mycosphaerellales</taxon>
        <taxon>Mycosphaerellaceae</taxon>
        <taxon>Cercospora</taxon>
    </lineage>
</organism>
<gene>
    <name evidence="1" type="ORF">CB0940_05903</name>
</gene>
<evidence type="ECO:0000313" key="1">
    <source>
        <dbReference type="EMBL" id="PIA98452.1"/>
    </source>
</evidence>
<dbReference type="AlphaFoldDB" id="A0A2G5I1Q4"/>
<sequence>MRLAKGGKCVIVFQRRCYGVEKGEYKNGASNMLAHKGATNQICTSRAVATNSPGDKTDALPYAAHGHLKGTVCPIARCQRLWLIDQERALARSQWTGSRRSFRRY</sequence>
<dbReference type="Proteomes" id="UP000230605">
    <property type="component" value="Chromosome 2"/>
</dbReference>
<accession>A0A2G5I1Q4</accession>
<protein>
    <submittedName>
        <fullName evidence="1">Uncharacterized protein</fullName>
    </submittedName>
</protein>
<evidence type="ECO:0000313" key="2">
    <source>
        <dbReference type="Proteomes" id="UP000230605"/>
    </source>
</evidence>
<name>A0A2G5I1Q4_CERBT</name>
<proteinExistence type="predicted"/>
<reference evidence="1 2" key="1">
    <citation type="submission" date="2015-10" db="EMBL/GenBank/DDBJ databases">
        <title>The cercosporin biosynthetic gene cluster was horizontally transferred to several fungal lineages and shown to be expanded in Cercospora beticola based on microsynteny with recipient genomes.</title>
        <authorList>
            <person name="De Jonge R."/>
            <person name="Ebert M.K."/>
            <person name="Suttle J.C."/>
            <person name="Jurick Ii W.M."/>
            <person name="Secor G.A."/>
            <person name="Thomma B.P."/>
            <person name="Van De Peer Y."/>
            <person name="Bolton M.D."/>
        </authorList>
    </citation>
    <scope>NUCLEOTIDE SEQUENCE [LARGE SCALE GENOMIC DNA]</scope>
    <source>
        <strain evidence="1 2">09-40</strain>
    </source>
</reference>
<dbReference type="EMBL" id="LKMD01000102">
    <property type="protein sequence ID" value="PIA98452.1"/>
    <property type="molecule type" value="Genomic_DNA"/>
</dbReference>
<comment type="caution">
    <text evidence="1">The sequence shown here is derived from an EMBL/GenBank/DDBJ whole genome shotgun (WGS) entry which is preliminary data.</text>
</comment>